<dbReference type="EMBL" id="LAZR01028383">
    <property type="protein sequence ID" value="KKL62782.1"/>
    <property type="molecule type" value="Genomic_DNA"/>
</dbReference>
<comment type="caution">
    <text evidence="1">The sequence shown here is derived from an EMBL/GenBank/DDBJ whole genome shotgun (WGS) entry which is preliminary data.</text>
</comment>
<name>A0A0F9GI04_9ZZZZ</name>
<sequence>MSKFMVTAKFHRTFEVEADNKYDAIDQAGTALAISVDRHPNRFAGTSDLCELLEWDAWEGEKA</sequence>
<organism evidence="1">
    <name type="scientific">marine sediment metagenome</name>
    <dbReference type="NCBI Taxonomy" id="412755"/>
    <lineage>
        <taxon>unclassified sequences</taxon>
        <taxon>metagenomes</taxon>
        <taxon>ecological metagenomes</taxon>
    </lineage>
</organism>
<proteinExistence type="predicted"/>
<evidence type="ECO:0000313" key="1">
    <source>
        <dbReference type="EMBL" id="KKL62782.1"/>
    </source>
</evidence>
<accession>A0A0F9GI04</accession>
<dbReference type="AlphaFoldDB" id="A0A0F9GI04"/>
<gene>
    <name evidence="1" type="ORF">LCGC14_2181730</name>
</gene>
<reference evidence="1" key="1">
    <citation type="journal article" date="2015" name="Nature">
        <title>Complex archaea that bridge the gap between prokaryotes and eukaryotes.</title>
        <authorList>
            <person name="Spang A."/>
            <person name="Saw J.H."/>
            <person name="Jorgensen S.L."/>
            <person name="Zaremba-Niedzwiedzka K."/>
            <person name="Martijn J."/>
            <person name="Lind A.E."/>
            <person name="van Eijk R."/>
            <person name="Schleper C."/>
            <person name="Guy L."/>
            <person name="Ettema T.J."/>
        </authorList>
    </citation>
    <scope>NUCLEOTIDE SEQUENCE</scope>
</reference>
<protein>
    <submittedName>
        <fullName evidence="1">Uncharacterized protein</fullName>
    </submittedName>
</protein>